<evidence type="ECO:0000313" key="4">
    <source>
        <dbReference type="Proteomes" id="UP000619743"/>
    </source>
</evidence>
<dbReference type="InterPro" id="IPR004629">
    <property type="entry name" value="WecG_TagA_CpsF"/>
</dbReference>
<reference evidence="4" key="1">
    <citation type="journal article" date="2019" name="Int. J. Syst. Evol. Microbiol.">
        <title>The Global Catalogue of Microorganisms (GCM) 10K type strain sequencing project: providing services to taxonomists for standard genome sequencing and annotation.</title>
        <authorList>
            <consortium name="The Broad Institute Genomics Platform"/>
            <consortium name="The Broad Institute Genome Sequencing Center for Infectious Disease"/>
            <person name="Wu L."/>
            <person name="Ma J."/>
        </authorList>
    </citation>
    <scope>NUCLEOTIDE SEQUENCE [LARGE SCALE GENOMIC DNA]</scope>
    <source>
        <strain evidence="4">CGMCC 1.10130</strain>
    </source>
</reference>
<dbReference type="CDD" id="cd06533">
    <property type="entry name" value="Glyco_transf_WecG_TagA"/>
    <property type="match status" value="1"/>
</dbReference>
<name>A0A8J2U1W3_9GAMM</name>
<keyword evidence="2" id="KW-0808">Transferase</keyword>
<protein>
    <recommendedName>
        <fullName evidence="5">WecB/TagA/CpsF family glycosyltransferase</fullName>
    </recommendedName>
</protein>
<dbReference type="NCBIfam" id="TIGR00696">
    <property type="entry name" value="wecG_tagA_cpsF"/>
    <property type="match status" value="1"/>
</dbReference>
<dbReference type="RefSeq" id="WP_087504239.1">
    <property type="nucleotide sequence ID" value="NZ_BMDX01000001.1"/>
</dbReference>
<dbReference type="Pfam" id="PF03808">
    <property type="entry name" value="Glyco_tran_WecG"/>
    <property type="match status" value="1"/>
</dbReference>
<evidence type="ECO:0000313" key="3">
    <source>
        <dbReference type="EMBL" id="GGA64524.1"/>
    </source>
</evidence>
<dbReference type="Pfam" id="PF13692">
    <property type="entry name" value="Glyco_trans_1_4"/>
    <property type="match status" value="1"/>
</dbReference>
<accession>A0A8J2U1W3</accession>
<gene>
    <name evidence="3" type="ORF">GCM10011369_02360</name>
</gene>
<keyword evidence="1" id="KW-0328">Glycosyltransferase</keyword>
<dbReference type="Proteomes" id="UP000619743">
    <property type="component" value="Unassembled WGS sequence"/>
</dbReference>
<comment type="caution">
    <text evidence="3">The sequence shown here is derived from an EMBL/GenBank/DDBJ whole genome shotgun (WGS) entry which is preliminary data.</text>
</comment>
<evidence type="ECO:0008006" key="5">
    <source>
        <dbReference type="Google" id="ProtNLM"/>
    </source>
</evidence>
<dbReference type="SUPFAM" id="SSF53756">
    <property type="entry name" value="UDP-Glycosyltransferase/glycogen phosphorylase"/>
    <property type="match status" value="1"/>
</dbReference>
<dbReference type="Gene3D" id="3.40.50.2000">
    <property type="entry name" value="Glycogen Phosphorylase B"/>
    <property type="match status" value="1"/>
</dbReference>
<evidence type="ECO:0000256" key="2">
    <source>
        <dbReference type="ARBA" id="ARBA00022679"/>
    </source>
</evidence>
<evidence type="ECO:0000256" key="1">
    <source>
        <dbReference type="ARBA" id="ARBA00022676"/>
    </source>
</evidence>
<dbReference type="AlphaFoldDB" id="A0A8J2U1W3"/>
<dbReference type="OrthoDB" id="9808602at2"/>
<sequence>MTLIYLATGNDYGSFHRRPFIRTMAEQMAQQQRQVFYCAKPRWFIKAGATKGDIALARSEQVIVINLFTLMPLSWCMKWPWLLWLMVTMPIAWQLRRATREQANNGQRMLWFYKPDQYLYLAGLGDPYVYMHYDNYDDDDSYSFAQSPKYAATLKACLQQAQFGFTTSQTLQRKLAQFRHLDYLPNAIDTSMLQQAQVAKPTDRGEVRIIGFVGSIDNAIDPELIEALCQHPQPWHIRLVGPVSNDDITKLAEHYDNLTLVGRVAYDDLAAQITQFDVGICPYKASPFNQYRNPLKLYEYLAFGLPAVSVDCDFDELGWRWVAKAQSVNQFVSLVAQQIALNSPELALQRHQFAAENTWRARALEVTRKFDQRQSSLQATRVSFLGLDFDDLDSSQVLQQLKQWADSARDGHIVVTPNVDHVVKYHDRELTDFKRAYDAAAMVLCDSQILRRLSSFGRQSLSYLNTGSDLTVRLFEQVLQGSDYRVMVIGSSATDVAQVMTKYRVANCHCHVPPMGFIDDPIAVQACVEQVQHYQPDFIFLAVGCPRQEILAQHLKTQGCHGVMLCIGASIDFMVGKQHRAPMWMQKNGLEWLFRLCSSPQRLWRRYLVDGPKILRIYWSR</sequence>
<dbReference type="GO" id="GO:0016758">
    <property type="term" value="F:hexosyltransferase activity"/>
    <property type="evidence" value="ECO:0007669"/>
    <property type="project" value="TreeGrafter"/>
</dbReference>
<proteinExistence type="predicted"/>
<organism evidence="3 4">
    <name type="scientific">Neiella marina</name>
    <dbReference type="NCBI Taxonomy" id="508461"/>
    <lineage>
        <taxon>Bacteria</taxon>
        <taxon>Pseudomonadati</taxon>
        <taxon>Pseudomonadota</taxon>
        <taxon>Gammaproteobacteria</taxon>
        <taxon>Alteromonadales</taxon>
        <taxon>Echinimonadaceae</taxon>
        <taxon>Neiella</taxon>
    </lineage>
</organism>
<dbReference type="PANTHER" id="PTHR34136:SF1">
    <property type="entry name" value="UDP-N-ACETYL-D-MANNOSAMINURONIC ACID TRANSFERASE"/>
    <property type="match status" value="1"/>
</dbReference>
<keyword evidence="4" id="KW-1185">Reference proteome</keyword>
<dbReference type="PANTHER" id="PTHR34136">
    <property type="match status" value="1"/>
</dbReference>
<dbReference type="EMBL" id="BMDX01000001">
    <property type="protein sequence ID" value="GGA64524.1"/>
    <property type="molecule type" value="Genomic_DNA"/>
</dbReference>